<evidence type="ECO:0000313" key="2">
    <source>
        <dbReference type="Proteomes" id="UP000504636"/>
    </source>
</evidence>
<keyword evidence="2" id="KW-1185">Reference proteome</keyword>
<name>A0A6A6ZC70_9PEZI</name>
<dbReference type="AlphaFoldDB" id="A0A6A6ZC70"/>
<organism evidence="1">
    <name type="scientific">Mytilinidion resinicola</name>
    <dbReference type="NCBI Taxonomy" id="574789"/>
    <lineage>
        <taxon>Eukaryota</taxon>
        <taxon>Fungi</taxon>
        <taxon>Dikarya</taxon>
        <taxon>Ascomycota</taxon>
        <taxon>Pezizomycotina</taxon>
        <taxon>Dothideomycetes</taxon>
        <taxon>Pleosporomycetidae</taxon>
        <taxon>Mytilinidiales</taxon>
        <taxon>Mytilinidiaceae</taxon>
        <taxon>Mytilinidion</taxon>
    </lineage>
</organism>
<reference evidence="3" key="2">
    <citation type="submission" date="2020-04" db="EMBL/GenBank/DDBJ databases">
        <authorList>
            <consortium name="NCBI Genome Project"/>
        </authorList>
    </citation>
    <scope>NUCLEOTIDE SEQUENCE</scope>
    <source>
        <strain evidence="3">CBS 304.34</strain>
    </source>
</reference>
<reference evidence="3" key="3">
    <citation type="submission" date="2025-04" db="UniProtKB">
        <authorList>
            <consortium name="RefSeq"/>
        </authorList>
    </citation>
    <scope>IDENTIFICATION</scope>
    <source>
        <strain evidence="3">CBS 304.34</strain>
    </source>
</reference>
<dbReference type="GeneID" id="54462565"/>
<dbReference type="Proteomes" id="UP000504636">
    <property type="component" value="Unplaced"/>
</dbReference>
<reference evidence="1 3" key="1">
    <citation type="journal article" date="2020" name="Stud. Mycol.">
        <title>101 Dothideomycetes genomes: a test case for predicting lifestyles and emergence of pathogens.</title>
        <authorList>
            <person name="Haridas S."/>
            <person name="Albert R."/>
            <person name="Binder M."/>
            <person name="Bloem J."/>
            <person name="Labutti K."/>
            <person name="Salamov A."/>
            <person name="Andreopoulos B."/>
            <person name="Baker S."/>
            <person name="Barry K."/>
            <person name="Bills G."/>
            <person name="Bluhm B."/>
            <person name="Cannon C."/>
            <person name="Castanera R."/>
            <person name="Culley D."/>
            <person name="Daum C."/>
            <person name="Ezra D."/>
            <person name="Gonzalez J."/>
            <person name="Henrissat B."/>
            <person name="Kuo A."/>
            <person name="Liang C."/>
            <person name="Lipzen A."/>
            <person name="Lutzoni F."/>
            <person name="Magnuson J."/>
            <person name="Mondo S."/>
            <person name="Nolan M."/>
            <person name="Ohm R."/>
            <person name="Pangilinan J."/>
            <person name="Park H.-J."/>
            <person name="Ramirez L."/>
            <person name="Alfaro M."/>
            <person name="Sun H."/>
            <person name="Tritt A."/>
            <person name="Yoshinaga Y."/>
            <person name="Zwiers L.-H."/>
            <person name="Turgeon B."/>
            <person name="Goodwin S."/>
            <person name="Spatafora J."/>
            <person name="Crous P."/>
            <person name="Grigoriev I."/>
        </authorList>
    </citation>
    <scope>NUCLEOTIDE SEQUENCE</scope>
    <source>
        <strain evidence="1 3">CBS 304.34</strain>
    </source>
</reference>
<dbReference type="EMBL" id="MU003692">
    <property type="protein sequence ID" value="KAF2817905.1"/>
    <property type="molecule type" value="Genomic_DNA"/>
</dbReference>
<evidence type="ECO:0000313" key="1">
    <source>
        <dbReference type="EMBL" id="KAF2817905.1"/>
    </source>
</evidence>
<accession>A0A6A6ZC70</accession>
<protein>
    <submittedName>
        <fullName evidence="1 3">Uncharacterized protein</fullName>
    </submittedName>
</protein>
<evidence type="ECO:0000313" key="3">
    <source>
        <dbReference type="RefSeq" id="XP_033584869.1"/>
    </source>
</evidence>
<dbReference type="RefSeq" id="XP_033584869.1">
    <property type="nucleotide sequence ID" value="XM_033721672.1"/>
</dbReference>
<proteinExistence type="predicted"/>
<sequence length="203" mass="23098">MGAVQSFRLPLRPAWRREARQLRRTQSVNLLREPRAGRPSYAFQRRSHAPHIDDAVHFSIEAAVDEHGTHIAAGSVDSWTAFEAPDANRIASAMSRQRPGTISLEDLLKMTIPFSDGDRIFPSATRGSVLIIEFRRRRHNMELYYTEGTMKPIGRRKLGPAEHLQLADISWMHVFLSNADHALHRCPEYVEAPDCCNSNLSTW</sequence>
<gene>
    <name evidence="1 3" type="ORF">BDZ99DRAFT_470852</name>
</gene>